<evidence type="ECO:0000313" key="3">
    <source>
        <dbReference type="EMBL" id="GAB35866.1"/>
    </source>
</evidence>
<protein>
    <submittedName>
        <fullName evidence="3">Hydrolase</fullName>
    </submittedName>
</protein>
<gene>
    <name evidence="3" type="ORF">GOOTI_187_00010</name>
</gene>
<dbReference type="GO" id="GO:0016137">
    <property type="term" value="P:glycoside metabolic process"/>
    <property type="evidence" value="ECO:0007669"/>
    <property type="project" value="UniProtKB-ARBA"/>
</dbReference>
<dbReference type="Pfam" id="PF02585">
    <property type="entry name" value="PIG-L"/>
    <property type="match status" value="1"/>
</dbReference>
<keyword evidence="3" id="KW-0378">Hydrolase</keyword>
<dbReference type="SUPFAM" id="SSF102588">
    <property type="entry name" value="LmbE-like"/>
    <property type="match status" value="1"/>
</dbReference>
<reference evidence="3" key="1">
    <citation type="submission" date="2012-02" db="EMBL/GenBank/DDBJ databases">
        <title>Whole genome shotgun sequence of Gordonia otitidis NBRC 100426.</title>
        <authorList>
            <person name="Yoshida I."/>
            <person name="Hosoyama A."/>
            <person name="Tsuchikane K."/>
            <person name="Katsumata H."/>
            <person name="Yamazaki S."/>
            <person name="Fujita N."/>
        </authorList>
    </citation>
    <scope>NUCLEOTIDE SEQUENCE [LARGE SCALE GENOMIC DNA]</scope>
    <source>
        <strain evidence="3">NBRC 100426</strain>
    </source>
</reference>
<name>H5TQV8_GORO1</name>
<dbReference type="PANTHER" id="PTHR12993:SF26">
    <property type="entry name" value="1D-MYO-INOSITOL 2-ACETAMIDO-2-DEOXY-ALPHA-D-GLUCOPYRANOSIDE DEACETYLASE"/>
    <property type="match status" value="1"/>
</dbReference>
<dbReference type="AlphaFoldDB" id="H5TQV8"/>
<organism evidence="3 4">
    <name type="scientific">Gordonia otitidis (strain DSM 44809 / CCUG 52243 / JCM 12355 / NBRC 100426 / IFM 10032)</name>
    <dbReference type="NCBI Taxonomy" id="1108044"/>
    <lineage>
        <taxon>Bacteria</taxon>
        <taxon>Bacillati</taxon>
        <taxon>Actinomycetota</taxon>
        <taxon>Actinomycetes</taxon>
        <taxon>Mycobacteriales</taxon>
        <taxon>Gordoniaceae</taxon>
        <taxon>Gordonia</taxon>
    </lineage>
</organism>
<dbReference type="Proteomes" id="UP000005038">
    <property type="component" value="Unassembled WGS sequence"/>
</dbReference>
<keyword evidence="1" id="KW-0862">Zinc</keyword>
<comment type="caution">
    <text evidence="3">The sequence shown here is derived from an EMBL/GenBank/DDBJ whole genome shotgun (WGS) entry which is preliminary data.</text>
</comment>
<proteinExistence type="predicted"/>
<accession>H5TQV8</accession>
<evidence type="ECO:0000313" key="4">
    <source>
        <dbReference type="Proteomes" id="UP000005038"/>
    </source>
</evidence>
<sequence>MDERSSTDQGMRERGSLQHPDTRPEMLEGVSTLVFVHAHPDDEGTATAGSMIRAAREGHRVVVVYCTDGDPGDVPDDLAPGETVVSRRRGEAEASAAITGTARVAWLGYGDSGMTGWAQNDADGVFSRAPLDEAARRLADILDEEDADVVVGYDWHGGYGHPDHVMLHRTTRAATELAHKTPRYLEVTMNRDLMRHLVVLATEMGMTTGMDPSELNPDTAGDDGNPIGTPEAELHWAVDLGDDVTAKREALACHASQSDVRQLLALPAEVFPFVFGTEHYIEPGRPPGMVRGWWLDRV</sequence>
<feature type="region of interest" description="Disordered" evidence="2">
    <location>
        <begin position="1"/>
        <end position="24"/>
    </location>
</feature>
<dbReference type="PANTHER" id="PTHR12993">
    <property type="entry name" value="N-ACETYLGLUCOSAMINYL-PHOSPHATIDYLINOSITOL DE-N-ACETYLASE-RELATED"/>
    <property type="match status" value="1"/>
</dbReference>
<dbReference type="Gene3D" id="3.40.50.10320">
    <property type="entry name" value="LmbE-like"/>
    <property type="match status" value="1"/>
</dbReference>
<dbReference type="InterPro" id="IPR003737">
    <property type="entry name" value="GlcNAc_PI_deacetylase-related"/>
</dbReference>
<dbReference type="GO" id="GO:0016811">
    <property type="term" value="F:hydrolase activity, acting on carbon-nitrogen (but not peptide) bonds, in linear amides"/>
    <property type="evidence" value="ECO:0007669"/>
    <property type="project" value="TreeGrafter"/>
</dbReference>
<dbReference type="InterPro" id="IPR024078">
    <property type="entry name" value="LmbE-like_dom_sf"/>
</dbReference>
<evidence type="ECO:0000256" key="2">
    <source>
        <dbReference type="SAM" id="MobiDB-lite"/>
    </source>
</evidence>
<keyword evidence="4" id="KW-1185">Reference proteome</keyword>
<evidence type="ECO:0000256" key="1">
    <source>
        <dbReference type="ARBA" id="ARBA00022833"/>
    </source>
</evidence>
<dbReference type="STRING" id="1108044.GOOTI_187_00010"/>
<dbReference type="EMBL" id="BAFB01000187">
    <property type="protein sequence ID" value="GAB35866.1"/>
    <property type="molecule type" value="Genomic_DNA"/>
</dbReference>